<gene>
    <name evidence="2" type="ORF">BMF97_15440</name>
</gene>
<accession>A0A1V3TY34</accession>
<dbReference type="OrthoDB" id="1449578at2"/>
<dbReference type="Proteomes" id="UP000188947">
    <property type="component" value="Unassembled WGS sequence"/>
</dbReference>
<proteinExistence type="predicted"/>
<keyword evidence="1" id="KW-1133">Transmembrane helix</keyword>
<comment type="caution">
    <text evidence="2">The sequence shown here is derived from an EMBL/GenBank/DDBJ whole genome shotgun (WGS) entry which is preliminary data.</text>
</comment>
<reference evidence="2 3" key="1">
    <citation type="submission" date="2016-11" db="EMBL/GenBank/DDBJ databases">
        <title>Genome sequence and comparative genomic analysis of clinical strain Elizabethkingia meningoseptica 61421 PRCM.</title>
        <authorList>
            <person name="Wang M."/>
            <person name="Hu S."/>
            <person name="Cao L."/>
            <person name="Jiang T."/>
            <person name="Zhou Y."/>
            <person name="Ming D."/>
        </authorList>
    </citation>
    <scope>NUCLEOTIDE SEQUENCE [LARGE SCALE GENOMIC DNA]</scope>
    <source>
        <strain evidence="2 3">61421 PRCM</strain>
    </source>
</reference>
<evidence type="ECO:0000313" key="2">
    <source>
        <dbReference type="EMBL" id="OOH93815.1"/>
    </source>
</evidence>
<feature type="transmembrane region" description="Helical" evidence="1">
    <location>
        <begin position="28"/>
        <end position="53"/>
    </location>
</feature>
<dbReference type="KEGG" id="emg:BBD33_06485"/>
<dbReference type="AlphaFoldDB" id="A0A1V3TY34"/>
<dbReference type="RefSeq" id="WP_016198865.1">
    <property type="nucleotide sequence ID" value="NZ_CP014338.1"/>
</dbReference>
<sequence length="115" mass="12980">MIGLLLLILTYRYYANLAKKYSRVRWQYGVLGMAIFMIIQMVLGGIYGAYLAIVYPGELEEESSFIGITPFNIFGWAVAGLTLKGVHKVIEKKLMNEAQAQPSIEIDLIGKKEFE</sequence>
<name>A0A1V3TY34_ELIME</name>
<organism evidence="2 3">
    <name type="scientific">Elizabethkingia meningoseptica</name>
    <name type="common">Chryseobacterium meningosepticum</name>
    <dbReference type="NCBI Taxonomy" id="238"/>
    <lineage>
        <taxon>Bacteria</taxon>
        <taxon>Pseudomonadati</taxon>
        <taxon>Bacteroidota</taxon>
        <taxon>Flavobacteriia</taxon>
        <taxon>Flavobacteriales</taxon>
        <taxon>Weeksellaceae</taxon>
        <taxon>Elizabethkingia</taxon>
    </lineage>
</organism>
<protein>
    <submittedName>
        <fullName evidence="2">Uncharacterized protein</fullName>
    </submittedName>
</protein>
<evidence type="ECO:0000256" key="1">
    <source>
        <dbReference type="SAM" id="Phobius"/>
    </source>
</evidence>
<dbReference type="GeneID" id="48543346"/>
<dbReference type="STRING" id="238.BBD35_08300"/>
<keyword evidence="1" id="KW-0812">Transmembrane</keyword>
<keyword evidence="1" id="KW-0472">Membrane</keyword>
<feature type="transmembrane region" description="Helical" evidence="1">
    <location>
        <begin position="65"/>
        <end position="86"/>
    </location>
</feature>
<dbReference type="eggNOG" id="ENOG5033JV2">
    <property type="taxonomic scope" value="Bacteria"/>
</dbReference>
<keyword evidence="3" id="KW-1185">Reference proteome</keyword>
<evidence type="ECO:0000313" key="3">
    <source>
        <dbReference type="Proteomes" id="UP000188947"/>
    </source>
</evidence>
<dbReference type="EMBL" id="MPOG01000016">
    <property type="protein sequence ID" value="OOH93815.1"/>
    <property type="molecule type" value="Genomic_DNA"/>
</dbReference>